<accession>A0A1M7I230</accession>
<evidence type="ECO:0000313" key="1">
    <source>
        <dbReference type="EMBL" id="SHM34613.1"/>
    </source>
</evidence>
<dbReference type="OrthoDB" id="1821168at2"/>
<gene>
    <name evidence="1" type="ORF">SAMN04487860_103229</name>
</gene>
<dbReference type="AlphaFoldDB" id="A0A1M7I230"/>
<dbReference type="RefSeq" id="WP_072949443.1">
    <property type="nucleotide sequence ID" value="NZ_FRCT01000003.1"/>
</dbReference>
<organism evidence="1 2">
    <name type="scientific">Ruminococcus flavefaciens</name>
    <dbReference type="NCBI Taxonomy" id="1265"/>
    <lineage>
        <taxon>Bacteria</taxon>
        <taxon>Bacillati</taxon>
        <taxon>Bacillota</taxon>
        <taxon>Clostridia</taxon>
        <taxon>Eubacteriales</taxon>
        <taxon>Oscillospiraceae</taxon>
        <taxon>Ruminococcus</taxon>
    </lineage>
</organism>
<proteinExistence type="predicted"/>
<dbReference type="Proteomes" id="UP000184394">
    <property type="component" value="Unassembled WGS sequence"/>
</dbReference>
<evidence type="ECO:0000313" key="2">
    <source>
        <dbReference type="Proteomes" id="UP000184394"/>
    </source>
</evidence>
<sequence length="152" mass="16962">MKKLLIALIVLVVGGGAAWFVLLRPEAVSQEKLTQDFETHRQAYEDIALYLKSHKISTEITDIPLAGKSYDGVVYEDSAEYTAFMDGIYEIMKEDHDAIISDGKTVEFIYHSTGGKLRKLYGSVIYNGEKKVDGKVTVPLTTDGWHLYIAQG</sequence>
<name>A0A1M7I230_RUMFL</name>
<protein>
    <submittedName>
        <fullName evidence="1">Uncharacterized protein</fullName>
    </submittedName>
</protein>
<dbReference type="EMBL" id="FRCT01000003">
    <property type="protein sequence ID" value="SHM34613.1"/>
    <property type="molecule type" value="Genomic_DNA"/>
</dbReference>
<reference evidence="1 2" key="1">
    <citation type="submission" date="2016-11" db="EMBL/GenBank/DDBJ databases">
        <authorList>
            <person name="Jaros S."/>
            <person name="Januszkiewicz K."/>
            <person name="Wedrychowicz H."/>
        </authorList>
    </citation>
    <scope>NUCLEOTIDE SEQUENCE [LARGE SCALE GENOMIC DNA]</scope>
    <source>
        <strain evidence="1 2">Y1</strain>
    </source>
</reference>